<dbReference type="InterPro" id="IPR004090">
    <property type="entry name" value="Chemotax_Me-accpt_rcpt"/>
</dbReference>
<dbReference type="Pfam" id="PF00015">
    <property type="entry name" value="MCPsignal"/>
    <property type="match status" value="1"/>
</dbReference>
<evidence type="ECO:0000256" key="2">
    <source>
        <dbReference type="ARBA" id="ARBA00022475"/>
    </source>
</evidence>
<dbReference type="InterPro" id="IPR033480">
    <property type="entry name" value="sCache_2"/>
</dbReference>
<evidence type="ECO:0000256" key="4">
    <source>
        <dbReference type="ARBA" id="ARBA00022989"/>
    </source>
</evidence>
<dbReference type="Pfam" id="PF17200">
    <property type="entry name" value="sCache_2"/>
    <property type="match status" value="1"/>
</dbReference>
<evidence type="ECO:0000259" key="11">
    <source>
        <dbReference type="PROSITE" id="PS50885"/>
    </source>
</evidence>
<keyword evidence="4 9" id="KW-1133">Transmembrane helix</keyword>
<evidence type="ECO:0000313" key="13">
    <source>
        <dbReference type="Proteomes" id="UP001303532"/>
    </source>
</evidence>
<dbReference type="PRINTS" id="PR00260">
    <property type="entry name" value="CHEMTRNSDUCR"/>
</dbReference>
<keyword evidence="5 9" id="KW-0472">Membrane</keyword>
<evidence type="ECO:0000313" key="12">
    <source>
        <dbReference type="EMBL" id="WOV83744.1"/>
    </source>
</evidence>
<dbReference type="SUPFAM" id="SSF58104">
    <property type="entry name" value="Methyl-accepting chemotaxis protein (MCP) signaling domain"/>
    <property type="match status" value="1"/>
</dbReference>
<name>A0ABZ0KUN5_9BACL</name>
<dbReference type="PANTHER" id="PTHR32089">
    <property type="entry name" value="METHYL-ACCEPTING CHEMOTAXIS PROTEIN MCPB"/>
    <property type="match status" value="1"/>
</dbReference>
<comment type="subcellular location">
    <subcellularLocation>
        <location evidence="1">Cell membrane</location>
        <topology evidence="1">Multi-pass membrane protein</topology>
    </subcellularLocation>
</comment>
<comment type="similarity">
    <text evidence="7">Belongs to the methyl-accepting chemotaxis (MCP) protein family.</text>
</comment>
<keyword evidence="6 8" id="KW-0807">Transducer</keyword>
<protein>
    <submittedName>
        <fullName evidence="12">Methyl-accepting chemotaxis protein</fullName>
    </submittedName>
</protein>
<organism evidence="12 13">
    <name type="scientific">Sporosarcina jeotgali</name>
    <dbReference type="NCBI Taxonomy" id="3020056"/>
    <lineage>
        <taxon>Bacteria</taxon>
        <taxon>Bacillati</taxon>
        <taxon>Bacillota</taxon>
        <taxon>Bacilli</taxon>
        <taxon>Bacillales</taxon>
        <taxon>Caryophanaceae</taxon>
        <taxon>Sporosarcina</taxon>
    </lineage>
</organism>
<evidence type="ECO:0000256" key="7">
    <source>
        <dbReference type="ARBA" id="ARBA00029447"/>
    </source>
</evidence>
<dbReference type="EMBL" id="CP116341">
    <property type="protein sequence ID" value="WOV83744.1"/>
    <property type="molecule type" value="Genomic_DNA"/>
</dbReference>
<dbReference type="CDD" id="cd11386">
    <property type="entry name" value="MCP_signal"/>
    <property type="match status" value="1"/>
</dbReference>
<dbReference type="PROSITE" id="PS50111">
    <property type="entry name" value="CHEMOTAXIS_TRANSDUC_2"/>
    <property type="match status" value="1"/>
</dbReference>
<accession>A0ABZ0KUN5</accession>
<evidence type="ECO:0000256" key="1">
    <source>
        <dbReference type="ARBA" id="ARBA00004651"/>
    </source>
</evidence>
<dbReference type="CDD" id="cd06225">
    <property type="entry name" value="HAMP"/>
    <property type="match status" value="1"/>
</dbReference>
<feature type="domain" description="HAMP" evidence="11">
    <location>
        <begin position="219"/>
        <end position="272"/>
    </location>
</feature>
<gene>
    <name evidence="12" type="ORF">PGH26_12795</name>
</gene>
<dbReference type="Gene3D" id="1.10.287.950">
    <property type="entry name" value="Methyl-accepting chemotaxis protein"/>
    <property type="match status" value="1"/>
</dbReference>
<evidence type="ECO:0000256" key="6">
    <source>
        <dbReference type="ARBA" id="ARBA00023224"/>
    </source>
</evidence>
<dbReference type="Proteomes" id="UP001303532">
    <property type="component" value="Chromosome"/>
</dbReference>
<evidence type="ECO:0000256" key="9">
    <source>
        <dbReference type="SAM" id="Phobius"/>
    </source>
</evidence>
<dbReference type="RefSeq" id="WP_323691432.1">
    <property type="nucleotide sequence ID" value="NZ_CP116341.1"/>
</dbReference>
<dbReference type="PANTHER" id="PTHR32089:SF112">
    <property type="entry name" value="LYSOZYME-LIKE PROTEIN-RELATED"/>
    <property type="match status" value="1"/>
</dbReference>
<sequence>MKMKIRTKLILISAILLVIPSLVIGLSGYTLAKNSLNDIGSQGLKNDVSLAIDVLESLQEQVDKGAISLKEAQEVAKEKLIGPLQEDGTRIVESEVDMGEHGYFFVLGDDGKALAHPVKEGEDLSGSKTKDGMMTTMETIKTAQEGGGFLTFDFAVPGTDKVAPKIVYAQVFPQWGWNVVAGSYLMDFNSESKTLLMVLGVVLGVSLLAGAVVIIWFSGHLSKPLIRITNHVAQVAEGDLSGEVGPVKNRDEIGELASYTTRMSENLKDMIEQVSNASMQVAATSEELSASSEETSRSVEHVSEAIQELASGVDGQLEQTETANEAAANLSMDMEHVTKEMESAGNTIRTTVQLAEEGSSSVNRVVNHMESIQQETDSAFNYVNQLGGKSAEIGKIAGMITDVAEQTNLLALNAAIEAARAGENGRGFAVVADEVRKLAEQSSNAATQVGTLIEAIQKDIGYSVSAIGKGNQAVKEGADLVQETGETFQRITDAINSMSGQIGEVTSSTERNRKESERIAEVMEQTAAIAMSSASHTENIAATAEEQTASMEEIAAAADTLANMAEELQETVRKFQL</sequence>
<evidence type="ECO:0000256" key="5">
    <source>
        <dbReference type="ARBA" id="ARBA00023136"/>
    </source>
</evidence>
<dbReference type="InterPro" id="IPR003660">
    <property type="entry name" value="HAMP_dom"/>
</dbReference>
<keyword evidence="3 9" id="KW-0812">Transmembrane</keyword>
<evidence type="ECO:0000256" key="3">
    <source>
        <dbReference type="ARBA" id="ARBA00022692"/>
    </source>
</evidence>
<dbReference type="SMART" id="SM00283">
    <property type="entry name" value="MA"/>
    <property type="match status" value="1"/>
</dbReference>
<evidence type="ECO:0000256" key="8">
    <source>
        <dbReference type="PROSITE-ProRule" id="PRU00284"/>
    </source>
</evidence>
<dbReference type="PROSITE" id="PS50885">
    <property type="entry name" value="HAMP"/>
    <property type="match status" value="1"/>
</dbReference>
<reference evidence="12 13" key="1">
    <citation type="submission" date="2023-01" db="EMBL/GenBank/DDBJ databases">
        <title>Sporosarcina sp. nov., isolated from Korean tranditional fermented seafood 'Jeotgal'.</title>
        <authorList>
            <person name="Yang A.-I."/>
        </authorList>
    </citation>
    <scope>NUCLEOTIDE SEQUENCE [LARGE SCALE GENOMIC DNA]</scope>
    <source>
        <strain evidence="12 13">B2O-1</strain>
    </source>
</reference>
<dbReference type="Gene3D" id="6.10.340.10">
    <property type="match status" value="1"/>
</dbReference>
<dbReference type="SMART" id="SM01049">
    <property type="entry name" value="Cache_2"/>
    <property type="match status" value="1"/>
</dbReference>
<keyword evidence="2" id="KW-1003">Cell membrane</keyword>
<keyword evidence="13" id="KW-1185">Reference proteome</keyword>
<evidence type="ECO:0000259" key="10">
    <source>
        <dbReference type="PROSITE" id="PS50111"/>
    </source>
</evidence>
<dbReference type="InterPro" id="IPR004089">
    <property type="entry name" value="MCPsignal_dom"/>
</dbReference>
<dbReference type="SMART" id="SM00304">
    <property type="entry name" value="HAMP"/>
    <property type="match status" value="2"/>
</dbReference>
<dbReference type="Gene3D" id="3.30.450.20">
    <property type="entry name" value="PAS domain"/>
    <property type="match status" value="1"/>
</dbReference>
<feature type="domain" description="Methyl-accepting transducer" evidence="10">
    <location>
        <begin position="291"/>
        <end position="527"/>
    </location>
</feature>
<feature type="transmembrane region" description="Helical" evidence="9">
    <location>
        <begin position="195"/>
        <end position="217"/>
    </location>
</feature>
<proteinExistence type="inferred from homology"/>
<dbReference type="Pfam" id="PF00672">
    <property type="entry name" value="HAMP"/>
    <property type="match status" value="1"/>
</dbReference>